<dbReference type="InterPro" id="IPR021333">
    <property type="entry name" value="DUF2946"/>
</dbReference>
<keyword evidence="2" id="KW-1185">Reference proteome</keyword>
<protein>
    <recommendedName>
        <fullName evidence="3">DUF2946 domain-containing protein</fullName>
    </recommendedName>
</protein>
<organism evidence="1 2">
    <name type="scientific">Herbaspirillum aquaticum</name>
    <dbReference type="NCBI Taxonomy" id="568783"/>
    <lineage>
        <taxon>Bacteria</taxon>
        <taxon>Pseudomonadati</taxon>
        <taxon>Pseudomonadota</taxon>
        <taxon>Betaproteobacteria</taxon>
        <taxon>Burkholderiales</taxon>
        <taxon>Oxalobacteraceae</taxon>
        <taxon>Herbaspirillum</taxon>
    </lineage>
</organism>
<evidence type="ECO:0000313" key="2">
    <source>
        <dbReference type="Proteomes" id="UP000214747"/>
    </source>
</evidence>
<sequence>MSSRLRPFPPRLALRRPWLRLQVWTSLALLLAMVAAPWWQQAAARTLRDSPAMAICSVGGGASGNAPAHLAASHCPLCCGSQAASPAADSSFDTTVLPGISYPLAGTAPRLRSLSLAPGSPRARAPPA</sequence>
<reference evidence="1 2" key="1">
    <citation type="journal article" date="2010" name="Int. J. Syst. Evol. Microbiol.">
        <title>Reclassification of Herbaspirillum putei as a later heterotypic synonym of Herbaspirillum huttiense, with the description of H. huttiense subsp. huttiense subsp. nov. and H. huttiense subsp. putei subsp. nov., comb. nov., and description of Herbaspirillum aquaticum sp. nov.</title>
        <authorList>
            <person name="Dobritsa A.P."/>
            <person name="Reddy M.C."/>
            <person name="Samadpour M."/>
        </authorList>
    </citation>
    <scope>NUCLEOTIDE SEQUENCE [LARGE SCALE GENOMIC DNA]</scope>
    <source>
        <strain evidence="1 2">IEH 4430</strain>
    </source>
</reference>
<accession>A0A225SNS5</accession>
<dbReference type="EMBL" id="NJGV01000023">
    <property type="protein sequence ID" value="OWY32719.1"/>
    <property type="molecule type" value="Genomic_DNA"/>
</dbReference>
<evidence type="ECO:0008006" key="3">
    <source>
        <dbReference type="Google" id="ProtNLM"/>
    </source>
</evidence>
<name>A0A225SNS5_9BURK</name>
<gene>
    <name evidence="1" type="ORF">CEJ45_19855</name>
</gene>
<evidence type="ECO:0000313" key="1">
    <source>
        <dbReference type="EMBL" id="OWY32719.1"/>
    </source>
</evidence>
<proteinExistence type="predicted"/>
<dbReference type="AlphaFoldDB" id="A0A225SNS5"/>
<dbReference type="Pfam" id="PF11162">
    <property type="entry name" value="DUF2946"/>
    <property type="match status" value="1"/>
</dbReference>
<dbReference type="Proteomes" id="UP000214747">
    <property type="component" value="Unassembled WGS sequence"/>
</dbReference>
<dbReference type="RefSeq" id="WP_088756816.1">
    <property type="nucleotide sequence ID" value="NZ_NJGV01000023.1"/>
</dbReference>
<comment type="caution">
    <text evidence="1">The sequence shown here is derived from an EMBL/GenBank/DDBJ whole genome shotgun (WGS) entry which is preliminary data.</text>
</comment>